<name>A0A0A9S7I2_ARUDO</name>
<reference evidence="1" key="1">
    <citation type="submission" date="2014-09" db="EMBL/GenBank/DDBJ databases">
        <authorList>
            <person name="Magalhaes I.L.F."/>
            <person name="Oliveira U."/>
            <person name="Santos F.R."/>
            <person name="Vidigal T.H.D.A."/>
            <person name="Brescovit A.D."/>
            <person name="Santos A.J."/>
        </authorList>
    </citation>
    <scope>NUCLEOTIDE SEQUENCE</scope>
    <source>
        <tissue evidence="1">Shoot tissue taken approximately 20 cm above the soil surface</tissue>
    </source>
</reference>
<proteinExistence type="predicted"/>
<sequence length="32" mass="3700">MLRAKCCSNTLQNSSRLQFKLAQRLALEHLII</sequence>
<reference evidence="1" key="2">
    <citation type="journal article" date="2015" name="Data Brief">
        <title>Shoot transcriptome of the giant reed, Arundo donax.</title>
        <authorList>
            <person name="Barrero R.A."/>
            <person name="Guerrero F.D."/>
            <person name="Moolhuijzen P."/>
            <person name="Goolsby J.A."/>
            <person name="Tidwell J."/>
            <person name="Bellgard S.E."/>
            <person name="Bellgard M.I."/>
        </authorList>
    </citation>
    <scope>NUCLEOTIDE SEQUENCE</scope>
    <source>
        <tissue evidence="1">Shoot tissue taken approximately 20 cm above the soil surface</tissue>
    </source>
</reference>
<protein>
    <submittedName>
        <fullName evidence="1">Uncharacterized protein</fullName>
    </submittedName>
</protein>
<evidence type="ECO:0000313" key="1">
    <source>
        <dbReference type="EMBL" id="JAD23622.1"/>
    </source>
</evidence>
<accession>A0A0A9S7I2</accession>
<dbReference type="AlphaFoldDB" id="A0A0A9S7I2"/>
<dbReference type="EMBL" id="GBRH01274273">
    <property type="protein sequence ID" value="JAD23622.1"/>
    <property type="molecule type" value="Transcribed_RNA"/>
</dbReference>
<organism evidence="1">
    <name type="scientific">Arundo donax</name>
    <name type="common">Giant reed</name>
    <name type="synonym">Donax arundinaceus</name>
    <dbReference type="NCBI Taxonomy" id="35708"/>
    <lineage>
        <taxon>Eukaryota</taxon>
        <taxon>Viridiplantae</taxon>
        <taxon>Streptophyta</taxon>
        <taxon>Embryophyta</taxon>
        <taxon>Tracheophyta</taxon>
        <taxon>Spermatophyta</taxon>
        <taxon>Magnoliopsida</taxon>
        <taxon>Liliopsida</taxon>
        <taxon>Poales</taxon>
        <taxon>Poaceae</taxon>
        <taxon>PACMAD clade</taxon>
        <taxon>Arundinoideae</taxon>
        <taxon>Arundineae</taxon>
        <taxon>Arundo</taxon>
    </lineage>
</organism>